<evidence type="ECO:0000313" key="3">
    <source>
        <dbReference type="Proteomes" id="UP000240400"/>
    </source>
</evidence>
<dbReference type="RefSeq" id="WP_142402120.1">
    <property type="nucleotide sequence ID" value="NZ_PZHR01000969.1"/>
</dbReference>
<dbReference type="EMBL" id="PZHR01000969">
    <property type="protein sequence ID" value="PTK40102.1"/>
    <property type="molecule type" value="Genomic_DNA"/>
</dbReference>
<accession>A0A2T4S4V4</accession>
<reference evidence="2 3" key="1">
    <citation type="journal article" date="2016" name="Front. Microbiol.">
        <title>Comprehensive Phylogenetic Analysis of Bovine Non-aureus Staphylococci Species Based on Whole-Genome Sequencing.</title>
        <authorList>
            <person name="Naushad S."/>
            <person name="Barkema H.W."/>
            <person name="Luby C."/>
            <person name="Condas L.A."/>
            <person name="Nobrega D.B."/>
            <person name="Carson D.A."/>
            <person name="De Buck J."/>
        </authorList>
    </citation>
    <scope>NUCLEOTIDE SEQUENCE [LARGE SCALE GENOMIC DNA]</scope>
    <source>
        <strain evidence="2 3">SNUC 4337</strain>
    </source>
</reference>
<gene>
    <name evidence="2" type="ORF">BUZ61_18280</name>
</gene>
<dbReference type="Proteomes" id="UP000240400">
    <property type="component" value="Unassembled WGS sequence"/>
</dbReference>
<evidence type="ECO:0000313" key="2">
    <source>
        <dbReference type="EMBL" id="PTK40102.1"/>
    </source>
</evidence>
<feature type="domain" description="WYL" evidence="1">
    <location>
        <begin position="46"/>
        <end position="102"/>
    </location>
</feature>
<dbReference type="PROSITE" id="PS52050">
    <property type="entry name" value="WYL"/>
    <property type="match status" value="1"/>
</dbReference>
<name>A0A2T4S4V4_9STAP</name>
<evidence type="ECO:0000259" key="1">
    <source>
        <dbReference type="Pfam" id="PF13280"/>
    </source>
</evidence>
<dbReference type="InterPro" id="IPR026881">
    <property type="entry name" value="WYL_dom"/>
</dbReference>
<protein>
    <submittedName>
        <fullName evidence="2">WYL domain-containing protein</fullName>
    </submittedName>
</protein>
<comment type="caution">
    <text evidence="2">The sequence shown here is derived from an EMBL/GenBank/DDBJ whole genome shotgun (WGS) entry which is preliminary data.</text>
</comment>
<dbReference type="AlphaFoldDB" id="A0A2T4S4V4"/>
<dbReference type="OrthoDB" id="86031at2"/>
<sequence>HNLTEKLSTEDKRIIEKAIQSELIHYHPMNHEAPIFQQIWDINLLIQKNKTICFEYANALNQVRQHTVKPLYITFSELYFYLVAVDYKKRYTIYRLDRIQEYHATTSAIELPNSPYYKEGELKKRIYFMYAGEWKRVRFEFNQGII</sequence>
<organism evidence="2 3">
    <name type="scientific">Staphylococcus nepalensis</name>
    <dbReference type="NCBI Taxonomy" id="214473"/>
    <lineage>
        <taxon>Bacteria</taxon>
        <taxon>Bacillati</taxon>
        <taxon>Bacillota</taxon>
        <taxon>Bacilli</taxon>
        <taxon>Bacillales</taxon>
        <taxon>Staphylococcaceae</taxon>
        <taxon>Staphylococcus</taxon>
    </lineage>
</organism>
<dbReference type="Pfam" id="PF13280">
    <property type="entry name" value="WYL"/>
    <property type="match status" value="1"/>
</dbReference>
<feature type="non-terminal residue" evidence="2">
    <location>
        <position position="146"/>
    </location>
</feature>
<proteinExistence type="predicted"/>
<feature type="non-terminal residue" evidence="2">
    <location>
        <position position="1"/>
    </location>
</feature>